<evidence type="ECO:0000256" key="6">
    <source>
        <dbReference type="ARBA" id="ARBA00022840"/>
    </source>
</evidence>
<comment type="subcellular location">
    <subcellularLocation>
        <location evidence="1">Cell membrane</location>
        <topology evidence="1">Peripheral membrane protein</topology>
    </subcellularLocation>
</comment>
<evidence type="ECO:0000256" key="8">
    <source>
        <dbReference type="ARBA" id="ARBA00023136"/>
    </source>
</evidence>
<sequence length="243" mass="26687">MALLEVKDLTKSYGDAEVLRGIDFTVEPGQVVAVIGPSGGGKSTFLRCLNLLETPTSGSVRFDGEELTGSGVDLDRLRSRMGMVFQHFNLFPNMTALRNVVLPQVNVLKRSKAEAEAKARALLERVGMLERAEAYPNRLSGGQKQRVAIVRAAAMDPKLMLFDEPTSALDPEVVQDVLDIMSELADDGMTMVVVTHEMGFARKVADRVVFVDDGHIVADLPPDEFFADSNTHPRIRTFLDKVL</sequence>
<evidence type="ECO:0000313" key="14">
    <source>
        <dbReference type="EMBL" id="SFC62759.1"/>
    </source>
</evidence>
<evidence type="ECO:0000256" key="2">
    <source>
        <dbReference type="ARBA" id="ARBA00005417"/>
    </source>
</evidence>
<evidence type="ECO:0000313" key="16">
    <source>
        <dbReference type="Proteomes" id="UP000236729"/>
    </source>
</evidence>
<dbReference type="InterPro" id="IPR050086">
    <property type="entry name" value="MetN_ABC_transporter-like"/>
</dbReference>
<keyword evidence="6 13" id="KW-0067">ATP-binding</keyword>
<accession>A0A1H5VDZ8</accession>
<dbReference type="EMBL" id="FOME01000001">
    <property type="protein sequence ID" value="SFC62759.1"/>
    <property type="molecule type" value="Genomic_DNA"/>
</dbReference>
<organism evidence="13 16">
    <name type="scientific">Saccharopolyspora kobensis</name>
    <dbReference type="NCBI Taxonomy" id="146035"/>
    <lineage>
        <taxon>Bacteria</taxon>
        <taxon>Bacillati</taxon>
        <taxon>Actinomycetota</taxon>
        <taxon>Actinomycetes</taxon>
        <taxon>Pseudonocardiales</taxon>
        <taxon>Pseudonocardiaceae</taxon>
        <taxon>Saccharopolyspora</taxon>
    </lineage>
</organism>
<dbReference type="Gene3D" id="3.40.50.300">
    <property type="entry name" value="P-loop containing nucleotide triphosphate hydrolases"/>
    <property type="match status" value="1"/>
</dbReference>
<dbReference type="CDD" id="cd03262">
    <property type="entry name" value="ABC_HisP_GlnQ"/>
    <property type="match status" value="1"/>
</dbReference>
<dbReference type="InterPro" id="IPR030679">
    <property type="entry name" value="ABC_ATPase_HisP-typ"/>
</dbReference>
<name>A0A1H5VDZ8_9PSEU</name>
<reference evidence="15 16" key="1">
    <citation type="submission" date="2016-10" db="EMBL/GenBank/DDBJ databases">
        <authorList>
            <person name="Varghese N."/>
            <person name="Submissions S."/>
        </authorList>
    </citation>
    <scope>NUCLEOTIDE SEQUENCE [LARGE SCALE GENOMIC DNA]</scope>
    <source>
        <strain evidence="16">ATCC 20501</strain>
        <strain evidence="14 15">CGMCC 4.3529</strain>
    </source>
</reference>
<evidence type="ECO:0000256" key="3">
    <source>
        <dbReference type="ARBA" id="ARBA00022448"/>
    </source>
</evidence>
<comment type="catalytic activity">
    <reaction evidence="10">
        <text>a polar amino acid(out) + ATP + H2O = a polar amino acid(in) + ADP + phosphate + H(+)</text>
        <dbReference type="Rhea" id="RHEA:14673"/>
        <dbReference type="ChEBI" id="CHEBI:15377"/>
        <dbReference type="ChEBI" id="CHEBI:15378"/>
        <dbReference type="ChEBI" id="CHEBI:30616"/>
        <dbReference type="ChEBI" id="CHEBI:43474"/>
        <dbReference type="ChEBI" id="CHEBI:62031"/>
        <dbReference type="ChEBI" id="CHEBI:456216"/>
        <dbReference type="EC" id="7.4.2.1"/>
    </reaction>
    <physiologicalReaction direction="left-to-right" evidence="10">
        <dbReference type="Rhea" id="RHEA:14674"/>
    </physiologicalReaction>
</comment>
<dbReference type="Proteomes" id="UP000236729">
    <property type="component" value="Unassembled WGS sequence"/>
</dbReference>
<proteinExistence type="inferred from homology"/>
<keyword evidence="3" id="KW-0813">Transport</keyword>
<accession>A0A1I1KPR4</accession>
<reference evidence="13" key="2">
    <citation type="submission" date="2016-10" db="EMBL/GenBank/DDBJ databases">
        <authorList>
            <person name="de Groot N.N."/>
        </authorList>
    </citation>
    <scope>NUCLEOTIDE SEQUENCE [LARGE SCALE GENOMIC DNA]</scope>
    <source>
        <strain evidence="13">ATCC 20501</strain>
    </source>
</reference>
<evidence type="ECO:0000259" key="12">
    <source>
        <dbReference type="PROSITE" id="PS50893"/>
    </source>
</evidence>
<feature type="coiled-coil region" evidence="11">
    <location>
        <begin position="105"/>
        <end position="132"/>
    </location>
</feature>
<keyword evidence="5" id="KW-0547">Nucleotide-binding</keyword>
<dbReference type="EC" id="7.4.2.1" evidence="9"/>
<dbReference type="GO" id="GO:0005886">
    <property type="term" value="C:plasma membrane"/>
    <property type="evidence" value="ECO:0007669"/>
    <property type="project" value="UniProtKB-SubCell"/>
</dbReference>
<dbReference type="InterPro" id="IPR027417">
    <property type="entry name" value="P-loop_NTPase"/>
</dbReference>
<dbReference type="EMBL" id="FNVB01000002">
    <property type="protein sequence ID" value="SEF84697.1"/>
    <property type="molecule type" value="Genomic_DNA"/>
</dbReference>
<dbReference type="FunFam" id="3.40.50.300:FF:000020">
    <property type="entry name" value="Amino acid ABC transporter ATP-binding component"/>
    <property type="match status" value="1"/>
</dbReference>
<keyword evidence="15" id="KW-1185">Reference proteome</keyword>
<feature type="domain" description="ABC transporter" evidence="12">
    <location>
        <begin position="4"/>
        <end position="238"/>
    </location>
</feature>
<dbReference type="SUPFAM" id="SSF52540">
    <property type="entry name" value="P-loop containing nucleoside triphosphate hydrolases"/>
    <property type="match status" value="1"/>
</dbReference>
<evidence type="ECO:0000256" key="9">
    <source>
        <dbReference type="ARBA" id="ARBA00038850"/>
    </source>
</evidence>
<dbReference type="SMART" id="SM00382">
    <property type="entry name" value="AAA"/>
    <property type="match status" value="1"/>
</dbReference>
<evidence type="ECO:0000313" key="15">
    <source>
        <dbReference type="Proteomes" id="UP000199690"/>
    </source>
</evidence>
<keyword evidence="8" id="KW-0472">Membrane</keyword>
<dbReference type="InterPro" id="IPR017871">
    <property type="entry name" value="ABC_transporter-like_CS"/>
</dbReference>
<evidence type="ECO:0000256" key="1">
    <source>
        <dbReference type="ARBA" id="ARBA00004202"/>
    </source>
</evidence>
<dbReference type="Proteomes" id="UP000199690">
    <property type="component" value="Unassembled WGS sequence"/>
</dbReference>
<dbReference type="PROSITE" id="PS00211">
    <property type="entry name" value="ABC_TRANSPORTER_1"/>
    <property type="match status" value="1"/>
</dbReference>
<dbReference type="SMR" id="A0A1H5VDZ8"/>
<gene>
    <name evidence="13" type="ORF">SAMN02982929_00831</name>
    <name evidence="14" type="ORF">SAMN05216506_1011239</name>
</gene>
<dbReference type="PROSITE" id="PS50893">
    <property type="entry name" value="ABC_TRANSPORTER_2"/>
    <property type="match status" value="1"/>
</dbReference>
<dbReference type="InterPro" id="IPR003439">
    <property type="entry name" value="ABC_transporter-like_ATP-bd"/>
</dbReference>
<keyword evidence="4" id="KW-1003">Cell membrane</keyword>
<evidence type="ECO:0000256" key="5">
    <source>
        <dbReference type="ARBA" id="ARBA00022741"/>
    </source>
</evidence>
<comment type="similarity">
    <text evidence="2">Belongs to the ABC transporter superfamily.</text>
</comment>
<protein>
    <recommendedName>
        <fullName evidence="9">ABC-type polar-amino-acid transporter</fullName>
        <ecNumber evidence="9">7.4.2.1</ecNumber>
    </recommendedName>
</protein>
<dbReference type="InterPro" id="IPR003593">
    <property type="entry name" value="AAA+_ATPase"/>
</dbReference>
<keyword evidence="7" id="KW-0029">Amino-acid transport</keyword>
<dbReference type="PIRSF" id="PIRSF039085">
    <property type="entry name" value="ABC_ATPase_HisP"/>
    <property type="match status" value="1"/>
</dbReference>
<dbReference type="PANTHER" id="PTHR43166:SF9">
    <property type="entry name" value="GLUTAMATE_ASPARTATE IMPORT ATP-BINDING PROTEIN GLTL"/>
    <property type="match status" value="1"/>
</dbReference>
<evidence type="ECO:0000313" key="13">
    <source>
        <dbReference type="EMBL" id="SEF84697.1"/>
    </source>
</evidence>
<dbReference type="GO" id="GO:0016887">
    <property type="term" value="F:ATP hydrolysis activity"/>
    <property type="evidence" value="ECO:0007669"/>
    <property type="project" value="InterPro"/>
</dbReference>
<dbReference type="RefSeq" id="WP_093347025.1">
    <property type="nucleotide sequence ID" value="NZ_FNVB01000002.1"/>
</dbReference>
<dbReference type="PANTHER" id="PTHR43166">
    <property type="entry name" value="AMINO ACID IMPORT ATP-BINDING PROTEIN"/>
    <property type="match status" value="1"/>
</dbReference>
<evidence type="ECO:0000256" key="10">
    <source>
        <dbReference type="ARBA" id="ARBA00047624"/>
    </source>
</evidence>
<dbReference type="GO" id="GO:0015426">
    <property type="term" value="F:ATPase-coupled polar amino acid-transporter activity"/>
    <property type="evidence" value="ECO:0007669"/>
    <property type="project" value="UniProtKB-EC"/>
</dbReference>
<dbReference type="AlphaFoldDB" id="A0A1H5VDZ8"/>
<evidence type="ECO:0000256" key="4">
    <source>
        <dbReference type="ARBA" id="ARBA00022475"/>
    </source>
</evidence>
<evidence type="ECO:0000256" key="7">
    <source>
        <dbReference type="ARBA" id="ARBA00022970"/>
    </source>
</evidence>
<dbReference type="GO" id="GO:0005524">
    <property type="term" value="F:ATP binding"/>
    <property type="evidence" value="ECO:0007669"/>
    <property type="project" value="UniProtKB-KW"/>
</dbReference>
<keyword evidence="11" id="KW-0175">Coiled coil</keyword>
<evidence type="ECO:0000256" key="11">
    <source>
        <dbReference type="SAM" id="Coils"/>
    </source>
</evidence>
<dbReference type="Pfam" id="PF00005">
    <property type="entry name" value="ABC_tran"/>
    <property type="match status" value="1"/>
</dbReference>